<gene>
    <name evidence="2" type="ORF">GCM10010405_54100</name>
</gene>
<reference evidence="3" key="1">
    <citation type="journal article" date="2019" name="Int. J. Syst. Evol. Microbiol.">
        <title>The Global Catalogue of Microorganisms (GCM) 10K type strain sequencing project: providing services to taxonomists for standard genome sequencing and annotation.</title>
        <authorList>
            <consortium name="The Broad Institute Genomics Platform"/>
            <consortium name="The Broad Institute Genome Sequencing Center for Infectious Disease"/>
            <person name="Wu L."/>
            <person name="Ma J."/>
        </authorList>
    </citation>
    <scope>NUCLEOTIDE SEQUENCE [LARGE SCALE GENOMIC DNA]</scope>
    <source>
        <strain evidence="3">JCM 6305</strain>
    </source>
</reference>
<evidence type="ECO:0000313" key="3">
    <source>
        <dbReference type="Proteomes" id="UP001501638"/>
    </source>
</evidence>
<evidence type="ECO:0000256" key="1">
    <source>
        <dbReference type="SAM" id="Phobius"/>
    </source>
</evidence>
<keyword evidence="1" id="KW-0472">Membrane</keyword>
<proteinExistence type="predicted"/>
<sequence length="89" mass="9190">MRVAAMAACAYAAVIAVVRLPGKRTLAKHTLAKMNAFDLVVTVALGSTSATILLTSTVSLAEGPSLWPSWWPCSSSTPGSRWAPVGFGG</sequence>
<comment type="caution">
    <text evidence="2">The sequence shown here is derived from an EMBL/GenBank/DDBJ whole genome shotgun (WGS) entry which is preliminary data.</text>
</comment>
<dbReference type="EMBL" id="BAAASZ010000042">
    <property type="protein sequence ID" value="GAA2462932.1"/>
    <property type="molecule type" value="Genomic_DNA"/>
</dbReference>
<accession>A0ABP5XP64</accession>
<feature type="transmembrane region" description="Helical" evidence="1">
    <location>
        <begin position="40"/>
        <end position="61"/>
    </location>
</feature>
<protein>
    <submittedName>
        <fullName evidence="2">Uncharacterized protein</fullName>
    </submittedName>
</protein>
<organism evidence="2 3">
    <name type="scientific">Streptomyces macrosporus</name>
    <dbReference type="NCBI Taxonomy" id="44032"/>
    <lineage>
        <taxon>Bacteria</taxon>
        <taxon>Bacillati</taxon>
        <taxon>Actinomycetota</taxon>
        <taxon>Actinomycetes</taxon>
        <taxon>Kitasatosporales</taxon>
        <taxon>Streptomycetaceae</taxon>
        <taxon>Streptomyces</taxon>
    </lineage>
</organism>
<dbReference type="Proteomes" id="UP001501638">
    <property type="component" value="Unassembled WGS sequence"/>
</dbReference>
<keyword evidence="1" id="KW-1133">Transmembrane helix</keyword>
<keyword evidence="1" id="KW-0812">Transmembrane</keyword>
<keyword evidence="3" id="KW-1185">Reference proteome</keyword>
<evidence type="ECO:0000313" key="2">
    <source>
        <dbReference type="EMBL" id="GAA2462932.1"/>
    </source>
</evidence>
<name>A0ABP5XP64_9ACTN</name>